<dbReference type="EMBL" id="CP073366">
    <property type="protein sequence ID" value="QUJ71349.1"/>
    <property type="molecule type" value="Genomic_DNA"/>
</dbReference>
<dbReference type="SUPFAM" id="SSF49373">
    <property type="entry name" value="Invasin/intimin cell-adhesion fragments"/>
    <property type="match status" value="2"/>
</dbReference>
<dbReference type="PATRIC" id="fig|662476.7.peg.2983"/>
<dbReference type="KEGG" id="hsin:KDQ40_11600"/>
<evidence type="ECO:0000259" key="2">
    <source>
        <dbReference type="SMART" id="SM00634"/>
    </source>
</evidence>
<reference evidence="4" key="2">
    <citation type="submission" date="2021-04" db="EMBL/GenBank/DDBJ databases">
        <title>Complete Genome sequence and Methylome Analysis of the Haloarchaeon Haloarcula sinaiiensis.</title>
        <authorList>
            <person name="Fomenkov A."/>
            <person name="DasSarma P."/>
            <person name="DasSarma S."/>
            <person name="Roberts R.J."/>
        </authorList>
    </citation>
    <scope>NUCLEOTIDE SEQUENCE</scope>
    <source>
        <strain evidence="4">ATCC 33800</strain>
    </source>
</reference>
<name>M0JT16_9EURY</name>
<dbReference type="SUPFAM" id="SSF49464">
    <property type="entry name" value="Carboxypeptidase regulatory domain-like"/>
    <property type="match status" value="1"/>
</dbReference>
<dbReference type="InterPro" id="IPR003344">
    <property type="entry name" value="Big_1_dom"/>
</dbReference>
<dbReference type="Gene3D" id="2.60.40.1930">
    <property type="match status" value="1"/>
</dbReference>
<dbReference type="InterPro" id="IPR013783">
    <property type="entry name" value="Ig-like_fold"/>
</dbReference>
<organism evidence="3 5">
    <name type="scientific">Haloarcula marismortui ATCC 33800</name>
    <dbReference type="NCBI Taxonomy" id="662476"/>
    <lineage>
        <taxon>Archaea</taxon>
        <taxon>Methanobacteriati</taxon>
        <taxon>Methanobacteriota</taxon>
        <taxon>Stenosarchaea group</taxon>
        <taxon>Halobacteria</taxon>
        <taxon>Halobacteriales</taxon>
        <taxon>Haloarculaceae</taxon>
        <taxon>Haloarcula</taxon>
    </lineage>
</organism>
<evidence type="ECO:0000313" key="5">
    <source>
        <dbReference type="Proteomes" id="UP000011659"/>
    </source>
</evidence>
<feature type="domain" description="Big-1" evidence="2">
    <location>
        <begin position="1118"/>
        <end position="1213"/>
    </location>
</feature>
<protein>
    <submittedName>
        <fullName evidence="3">Ig domain-containing protein</fullName>
    </submittedName>
</protein>
<proteinExistence type="inferred from homology"/>
<sequence length="1707" mass="175449">MNDKTSAVALAFLMITSVAVVGIDFEIGGPVGTASAAASNDTFQIVDAGNAGGQMAIVVEANTTSDVSDFSFYYEAVGNSRVGPMTLSNGDVASAKYPDGTAFTSGDAITLSDSSPDRAIFYLDSGTAPYTTGRTTLNATSDGQTYSGASDATRDVATANWQHVTPTASDGTAPAGVVPFLVQNANTNQSLGNVFVKSGGAAAVMCRGVNDGGSCTDPETGTTATHTSQAWSARGGGFGTATGPQWQTDTPVALTGYNLAAANTTDRVTSSGTTTAKTTNPGAPVFIQVRNASQSGSQPSYTSLTITNRSSGNVVFESDGTDGSPAFLRPGTQYKVEISNPRTYGTERRYLTLPTKGMTMATFLINQNMETSTVTGQIVDENGNGVSNAVVMAERSGAFSNGYRFYNATATDSNGLFSMTVPESSAFQFPTEYQFTYVSNESSSGTLTYYPTTDDNGGDGYTVRSSKTVVPQFTMKNGGKVAVDLSQNGGGNIQPGLLTTTLGKYTGRTGARTRSAVSESFTQISFGKNKPASAAVSLMSPTTDSGTRVGYNVWGMQGSRPKWVCANDASVSQGSTTTTSCAVSQAGYINLSVDQYDSIIQQSGASSASVGDFSFFFENELLIRDSSTGEVVTYLGRGSGQVFNLGAGQQQTNTTIPVPAGSYVLELRPATEWSRLTTVNDTNSVSVTAGSTADVTLDRGQEFGIERVRGRSDRSLTRGTDNTLAVNVTDPATGAGLTGTNIDATAHFAYPNGTKASSRVDVGYNSTAGQGVFDTTTLKPSSLGLNAGSYDLIVTASHTNGARTYNTTSSWRVRVSDFQTALDTNSGTVAPGDTVVGSISAYDTTTNPPSGIDASAADVDIEVYDENGNRVTSKNPSSGISSGDGSFSVAMPSDAGVYRVLAFVKDGSGNQGIAERWIRVSKYDVSVTTDKQTYSPSETVQTDVAVTNATDGSAVDNASVEVSVNGDTVGGITDGDGEFTASLNPATFAASGTTWSQDNFVRATVYKDTSNGVFRKTSGSGFRVQSFDMRADATSSSFASSDDVVLDVGVDSGVSVKNVVVTAIDGQQLDAPIAGTEQSSGYYQVNMGTQSVGDHDATVTVTTQSSGTEQARAAYRVQTASIAARTDKFTYDPGESIDADVTVRDTSGNALPGKTVTATLYASESPPRQVGTSVSDTTASDGTVTLTGLSSSGSGLHIVEIDVNGQTRRVPVMISDLSVKFEDGSDNTVGEYQVSPGTTKTVTVDATAGGAPVADGTTVDVGVVAYGEIIAQSNAEITNGAGDAAVDVTVPDGLSSGTYTVLTRVRTTDGKVGSTSTTLNVTGGTALDIQTSTGAQQYAPGDTATLTSRVTDASGSPVSGKSVVFVLDAEGSASETLGTKQTGSDGTAALDYSIPSDKANGDYVVRTYLSDAKRTQDFSGFTISSLIVDVSANQSTYEAGDTMGLTVNATDDTGSSVDADTGQLRIAMPSGNEITQTFSTSGTGPYTTTFTIPSDNSSVGDVTVAARVTDGQSAATSATLTTVESSSESATLTVPDTVTAGASADLTLSSSVSESATLTVFPPATSTVAVNRSVSLTAATNTTESVTLSSPGTYVFKLSVPNVGTVTEIREVTAATGTAPTLTVGTAVGTSNESVGTSEDIYIQSDTKGTTAEVISGDKRYEVALNQKQGDTYYGVLSETRASGTYLVRLDSADATAVNETIMEVDG</sequence>
<feature type="domain" description="Big-1" evidence="2">
    <location>
        <begin position="1327"/>
        <end position="1419"/>
    </location>
</feature>
<dbReference type="GeneID" id="64823610"/>
<gene>
    <name evidence="3" type="ORF">C436_14914</name>
    <name evidence="4" type="ORF">KDQ40_11600</name>
</gene>
<dbReference type="SMART" id="SM00634">
    <property type="entry name" value="BID_1"/>
    <property type="match status" value="2"/>
</dbReference>
<evidence type="ECO:0000313" key="4">
    <source>
        <dbReference type="EMBL" id="QUJ71349.1"/>
    </source>
</evidence>
<comment type="similarity">
    <text evidence="1">Belongs to the intimin/invasin family.</text>
</comment>
<dbReference type="Proteomes" id="UP000682967">
    <property type="component" value="Chromosome"/>
</dbReference>
<dbReference type="EMBL" id="AOLR01000023">
    <property type="protein sequence ID" value="EMA12121.1"/>
    <property type="molecule type" value="Genomic_DNA"/>
</dbReference>
<dbReference type="RefSeq" id="WP_004964520.1">
    <property type="nucleotide sequence ID" value="NZ_AOLR01000023.1"/>
</dbReference>
<dbReference type="InterPro" id="IPR008964">
    <property type="entry name" value="Invasin/intimin_cell_adhesion"/>
</dbReference>
<evidence type="ECO:0000256" key="1">
    <source>
        <dbReference type="ARBA" id="ARBA00010116"/>
    </source>
</evidence>
<evidence type="ECO:0000313" key="3">
    <source>
        <dbReference type="EMBL" id="EMA12121.1"/>
    </source>
</evidence>
<accession>M0JT16</accession>
<dbReference type="Gene3D" id="2.60.40.10">
    <property type="entry name" value="Immunoglobulins"/>
    <property type="match status" value="2"/>
</dbReference>
<dbReference type="Proteomes" id="UP000011659">
    <property type="component" value="Unassembled WGS sequence"/>
</dbReference>
<keyword evidence="5" id="KW-1185">Reference proteome</keyword>
<reference evidence="3 5" key="1">
    <citation type="journal article" date="2014" name="PLoS Genet.">
        <title>Phylogenetically driven sequencing of extremely halophilic archaea reveals strategies for static and dynamic osmo-response.</title>
        <authorList>
            <person name="Becker E.A."/>
            <person name="Seitzer P.M."/>
            <person name="Tritt A."/>
            <person name="Larsen D."/>
            <person name="Krusor M."/>
            <person name="Yao A.I."/>
            <person name="Wu D."/>
            <person name="Madern D."/>
            <person name="Eisen J.A."/>
            <person name="Darling A.E."/>
            <person name="Facciotti M.T."/>
        </authorList>
    </citation>
    <scope>NUCLEOTIDE SEQUENCE [LARGE SCALE GENOMIC DNA]</scope>
    <source>
        <strain evidence="3 5">ATCC 33800</strain>
    </source>
</reference>
<dbReference type="InterPro" id="IPR008969">
    <property type="entry name" value="CarboxyPept-like_regulatory"/>
</dbReference>